<proteinExistence type="predicted"/>
<accession>A0A8J2EFJ8</accession>
<gene>
    <name evidence="1" type="ORF">HICCMSTLAB_LOCUS553</name>
</gene>
<comment type="caution">
    <text evidence="1">The sequence shown here is derived from an EMBL/GenBank/DDBJ whole genome shotgun (WGS) entry which is preliminary data.</text>
</comment>
<keyword evidence="2" id="KW-1185">Reference proteome</keyword>
<dbReference type="Proteomes" id="UP000786811">
    <property type="component" value="Unassembled WGS sequence"/>
</dbReference>
<dbReference type="OrthoDB" id="5953030at2759"/>
<name>A0A8J2EFJ8_COTCN</name>
<dbReference type="EMBL" id="CAJNRD030001114">
    <property type="protein sequence ID" value="CAG5073672.1"/>
    <property type="molecule type" value="Genomic_DNA"/>
</dbReference>
<evidence type="ECO:0000313" key="1">
    <source>
        <dbReference type="EMBL" id="CAG5073672.1"/>
    </source>
</evidence>
<sequence>MEYKHNLRFFFIFRRICISATILPLIDYCSIVLSNSIYDNDQKLQRSLNSAIRFIFNLKRDKHITPYRRELGWLSVKSRRIYYISCYFYKLLDIGKPCYLRELFIEDPNLRRSERLAAKRNNISFVMPYFSTTQYELSFVVTVIRLWEELPADIIDESTSIESFKNKIYDHLFNLDF</sequence>
<protein>
    <submittedName>
        <fullName evidence="1">Uncharacterized protein</fullName>
    </submittedName>
</protein>
<reference evidence="1" key="1">
    <citation type="submission" date="2021-04" db="EMBL/GenBank/DDBJ databases">
        <authorList>
            <person name="Chebbi M.A.C M."/>
        </authorList>
    </citation>
    <scope>NUCLEOTIDE SEQUENCE</scope>
</reference>
<dbReference type="AlphaFoldDB" id="A0A8J2EFJ8"/>
<evidence type="ECO:0000313" key="2">
    <source>
        <dbReference type="Proteomes" id="UP000786811"/>
    </source>
</evidence>
<organism evidence="1 2">
    <name type="scientific">Cotesia congregata</name>
    <name type="common">Parasitoid wasp</name>
    <name type="synonym">Apanteles congregatus</name>
    <dbReference type="NCBI Taxonomy" id="51543"/>
    <lineage>
        <taxon>Eukaryota</taxon>
        <taxon>Metazoa</taxon>
        <taxon>Ecdysozoa</taxon>
        <taxon>Arthropoda</taxon>
        <taxon>Hexapoda</taxon>
        <taxon>Insecta</taxon>
        <taxon>Pterygota</taxon>
        <taxon>Neoptera</taxon>
        <taxon>Endopterygota</taxon>
        <taxon>Hymenoptera</taxon>
        <taxon>Apocrita</taxon>
        <taxon>Ichneumonoidea</taxon>
        <taxon>Braconidae</taxon>
        <taxon>Microgastrinae</taxon>
        <taxon>Cotesia</taxon>
    </lineage>
</organism>